<evidence type="ECO:0000256" key="2">
    <source>
        <dbReference type="SAM" id="MobiDB-lite"/>
    </source>
</evidence>
<organism evidence="4 5">
    <name type="scientific">Hibiscus sabdariffa</name>
    <name type="common">roselle</name>
    <dbReference type="NCBI Taxonomy" id="183260"/>
    <lineage>
        <taxon>Eukaryota</taxon>
        <taxon>Viridiplantae</taxon>
        <taxon>Streptophyta</taxon>
        <taxon>Embryophyta</taxon>
        <taxon>Tracheophyta</taxon>
        <taxon>Spermatophyta</taxon>
        <taxon>Magnoliopsida</taxon>
        <taxon>eudicotyledons</taxon>
        <taxon>Gunneridae</taxon>
        <taxon>Pentapetalae</taxon>
        <taxon>rosids</taxon>
        <taxon>malvids</taxon>
        <taxon>Malvales</taxon>
        <taxon>Malvaceae</taxon>
        <taxon>Malvoideae</taxon>
        <taxon>Hibiscus</taxon>
    </lineage>
</organism>
<accession>A0ABR2TIU5</accession>
<dbReference type="SMART" id="SM00360">
    <property type="entry name" value="RRM"/>
    <property type="match status" value="1"/>
</dbReference>
<dbReference type="InterPro" id="IPR012677">
    <property type="entry name" value="Nucleotide-bd_a/b_plait_sf"/>
</dbReference>
<evidence type="ECO:0000259" key="3">
    <source>
        <dbReference type="PROSITE" id="PS50102"/>
    </source>
</evidence>
<comment type="caution">
    <text evidence="4">The sequence shown here is derived from an EMBL/GenBank/DDBJ whole genome shotgun (WGS) entry which is preliminary data.</text>
</comment>
<evidence type="ECO:0000313" key="4">
    <source>
        <dbReference type="EMBL" id="KAK9037406.1"/>
    </source>
</evidence>
<keyword evidence="5" id="KW-1185">Reference proteome</keyword>
<proteinExistence type="predicted"/>
<dbReference type="Pfam" id="PF00076">
    <property type="entry name" value="RRM_1"/>
    <property type="match status" value="1"/>
</dbReference>
<evidence type="ECO:0000256" key="1">
    <source>
        <dbReference type="PROSITE-ProRule" id="PRU00176"/>
    </source>
</evidence>
<keyword evidence="1" id="KW-0694">RNA-binding</keyword>
<dbReference type="InterPro" id="IPR035979">
    <property type="entry name" value="RBD_domain_sf"/>
</dbReference>
<dbReference type="CDD" id="cd00590">
    <property type="entry name" value="RRM_SF"/>
    <property type="match status" value="1"/>
</dbReference>
<gene>
    <name evidence="4" type="ORF">V6N11_022317</name>
</gene>
<feature type="region of interest" description="Disordered" evidence="2">
    <location>
        <begin position="1"/>
        <end position="23"/>
    </location>
</feature>
<dbReference type="Proteomes" id="UP001396334">
    <property type="component" value="Unassembled WGS sequence"/>
</dbReference>
<evidence type="ECO:0000313" key="5">
    <source>
        <dbReference type="Proteomes" id="UP001396334"/>
    </source>
</evidence>
<dbReference type="EMBL" id="JBBPBN010000005">
    <property type="protein sequence ID" value="KAK9037406.1"/>
    <property type="molecule type" value="Genomic_DNA"/>
</dbReference>
<sequence>MGGERSWHARKASGEGEFNRRRKHSGEGFRWRKGVSVFVDRVSKKIHRVTLKEAFSVYGNVTDVYIAYNNPGRINKAYTFAFIRFLTLEEAHRAVERGHNRRMDGFAIRVFMGKEQQSKASAKEDTKCWKGSNSILEDILEVKMKSNKSIKKSRLYMVTNGRSYKEVLVSKDKSNFGGSVERQGLVEGTNQVLNQKEANFEPFHFSIPKVDIEWMDHCIVGQIKGMYDALVVQQALRSDGFRVKVSVWSGYYVIIQFEEEEQIQIFWDLKDSMLGLWFDDIDLVDHFTKYEKLKVWMILENVPLVAWNESVFAAMANRWGSFISLEEDTSKRIRLDQAHILLGVSQISDIP</sequence>
<feature type="domain" description="RRM" evidence="3">
    <location>
        <begin position="35"/>
        <end position="115"/>
    </location>
</feature>
<dbReference type="SUPFAM" id="SSF54928">
    <property type="entry name" value="RNA-binding domain, RBD"/>
    <property type="match status" value="1"/>
</dbReference>
<dbReference type="InterPro" id="IPR000504">
    <property type="entry name" value="RRM_dom"/>
</dbReference>
<reference evidence="4 5" key="1">
    <citation type="journal article" date="2024" name="G3 (Bethesda)">
        <title>Genome assembly of Hibiscus sabdariffa L. provides insights into metabolisms of medicinal natural products.</title>
        <authorList>
            <person name="Kim T."/>
        </authorList>
    </citation>
    <scope>NUCLEOTIDE SEQUENCE [LARGE SCALE GENOMIC DNA]</scope>
    <source>
        <strain evidence="4">TK-2024</strain>
        <tissue evidence="4">Old leaves</tissue>
    </source>
</reference>
<dbReference type="Gene3D" id="3.30.70.330">
    <property type="match status" value="1"/>
</dbReference>
<dbReference type="PROSITE" id="PS50102">
    <property type="entry name" value="RRM"/>
    <property type="match status" value="1"/>
</dbReference>
<feature type="compositionally biased region" description="Basic and acidic residues" evidence="2">
    <location>
        <begin position="12"/>
        <end position="23"/>
    </location>
</feature>
<name>A0ABR2TIU5_9ROSI</name>
<protein>
    <recommendedName>
        <fullName evidence="3">RRM domain-containing protein</fullName>
    </recommendedName>
</protein>